<dbReference type="OrthoDB" id="9813147at2"/>
<dbReference type="RefSeq" id="WP_013888639.1">
    <property type="nucleotide sequence ID" value="NC_015673.1"/>
</dbReference>
<dbReference type="PANTHER" id="PTHR32039">
    <property type="entry name" value="MAGNESIUM-CHELATASE SUBUNIT CHLI"/>
    <property type="match status" value="1"/>
</dbReference>
<dbReference type="Pfam" id="PF13541">
    <property type="entry name" value="ChlI"/>
    <property type="match status" value="1"/>
</dbReference>
<dbReference type="SMART" id="SM00382">
    <property type="entry name" value="AAA"/>
    <property type="match status" value="1"/>
</dbReference>
<dbReference type="KEGG" id="crd:CRES_1272"/>
<dbReference type="Pfam" id="PF01078">
    <property type="entry name" value="Mg_chelatase"/>
    <property type="match status" value="1"/>
</dbReference>
<gene>
    <name evidence="3" type="ordered locus">CRES_1272</name>
</gene>
<evidence type="ECO:0000313" key="4">
    <source>
        <dbReference type="Proteomes" id="UP000000492"/>
    </source>
</evidence>
<dbReference type="InterPro" id="IPR014721">
    <property type="entry name" value="Ribsml_uS5_D2-typ_fold_subgr"/>
</dbReference>
<protein>
    <recommendedName>
        <fullName evidence="2">AAA+ ATPase domain-containing protein</fullName>
    </recommendedName>
</protein>
<sequence>MSVGTSYAMALEGVTGRVVTVECDVSRGLPGISVVGLGDTAVIQAKERIRAALGNTGMNWPGSRTVMSLSPASLPKAGAGYDLAMVLAMLAAKGCSAGTKERLASAVIVGELGLEGDVRPVEGVLAIVLSAARQGFKHIVIPRGNAEEAARLGSAINPDVRVACAMHLSEAVDWMHGGELPTAECVARELRGADSDLSRTHTRVDMADVVGQPEAKRALEIAAAGGHVLMFTGPPGSGKSMLATRLPGILPPMTPSEQVEAAVVHSVAGTKGNLSTVWAGERPFIAPHHSVTQVALIGGGAVPRPGAVSLAHHGVLFIDEVAEARPNVLDALRVPMESRVVELMRQRHIVRYPAQFQLILAANPCPCGAEFAQECTCPGAVRARYQAKLSGPLRDRIDIFARTRTTITASLTGDTPETSEKVAQRVAAARERSIARWGQVNATVPGKILRAEHPATDEAMIVLQDMLRTKTLTQRGVDRALRVAWTLADCAGIDKPGLEHVCDAVDLYRDGAEVH</sequence>
<dbReference type="EMBL" id="CP002857">
    <property type="protein sequence ID" value="AEI09627.1"/>
    <property type="molecule type" value="Genomic_DNA"/>
</dbReference>
<evidence type="ECO:0000259" key="2">
    <source>
        <dbReference type="SMART" id="SM00382"/>
    </source>
</evidence>
<dbReference type="CDD" id="cd00009">
    <property type="entry name" value="AAA"/>
    <property type="match status" value="1"/>
</dbReference>
<dbReference type="Pfam" id="PF13335">
    <property type="entry name" value="Mg_chelatase_C"/>
    <property type="match status" value="1"/>
</dbReference>
<organism evidence="3 4">
    <name type="scientific">Corynebacterium resistens (strain DSM 45100 / JCM 12819 / GTC 2026 / SICGH 158)</name>
    <dbReference type="NCBI Taxonomy" id="662755"/>
    <lineage>
        <taxon>Bacteria</taxon>
        <taxon>Bacillati</taxon>
        <taxon>Actinomycetota</taxon>
        <taxon>Actinomycetes</taxon>
        <taxon>Mycobacteriales</taxon>
        <taxon>Corynebacteriaceae</taxon>
        <taxon>Corynebacterium</taxon>
    </lineage>
</organism>
<evidence type="ECO:0000256" key="1">
    <source>
        <dbReference type="ARBA" id="ARBA00006354"/>
    </source>
</evidence>
<dbReference type="Gene3D" id="3.40.50.300">
    <property type="entry name" value="P-loop containing nucleotide triphosphate hydrolases"/>
    <property type="match status" value="1"/>
</dbReference>
<dbReference type="eggNOG" id="COG0606">
    <property type="taxonomic scope" value="Bacteria"/>
</dbReference>
<dbReference type="PANTHER" id="PTHR32039:SF7">
    <property type="entry name" value="COMPETENCE PROTEIN COMM"/>
    <property type="match status" value="1"/>
</dbReference>
<comment type="similarity">
    <text evidence="1">Belongs to the Mg-chelatase subunits D/I family. ComM subfamily.</text>
</comment>
<evidence type="ECO:0000313" key="3">
    <source>
        <dbReference type="EMBL" id="AEI09627.1"/>
    </source>
</evidence>
<dbReference type="InterPro" id="IPR045006">
    <property type="entry name" value="CHLI-like"/>
</dbReference>
<proteinExistence type="inferred from homology"/>
<reference evidence="3 4" key="1">
    <citation type="journal article" date="2012" name="BMC Genomics">
        <title>Complete genome sequence, lifestyle, and multi-drug resistance of the human pathogen Corynebacterium resistens DSM 45100 isolated from blood samples of a leukemia patient.</title>
        <authorList>
            <person name="Schroder J."/>
            <person name="Maus I."/>
            <person name="Meyer K."/>
            <person name="Wordemann S."/>
            <person name="Blom J."/>
            <person name="Jaenicke S."/>
            <person name="Schneider J."/>
            <person name="Trost E."/>
            <person name="Tauch A."/>
        </authorList>
    </citation>
    <scope>NUCLEOTIDE SEQUENCE [LARGE SCALE GENOMIC DNA]</scope>
    <source>
        <strain evidence="4">DSM 45100 / JCM 12819 / CCUG 50093 / GTC 2026 / SICGH 158</strain>
    </source>
</reference>
<keyword evidence="4" id="KW-1185">Reference proteome</keyword>
<dbReference type="PRINTS" id="PR00830">
    <property type="entry name" value="ENDOLAPTASE"/>
</dbReference>
<dbReference type="STRING" id="662755.CRES_1272"/>
<dbReference type="InterPro" id="IPR003593">
    <property type="entry name" value="AAA+_ATPase"/>
</dbReference>
<feature type="domain" description="AAA+ ATPase" evidence="2">
    <location>
        <begin position="225"/>
        <end position="414"/>
    </location>
</feature>
<dbReference type="NCBIfam" id="TIGR00368">
    <property type="entry name" value="YifB family Mg chelatase-like AAA ATPase"/>
    <property type="match status" value="1"/>
</dbReference>
<dbReference type="InterPro" id="IPR000523">
    <property type="entry name" value="Mg_chelatse_chII-like_cat_dom"/>
</dbReference>
<accession>F8DYB7</accession>
<dbReference type="AlphaFoldDB" id="F8DYB7"/>
<dbReference type="Proteomes" id="UP000000492">
    <property type="component" value="Chromosome"/>
</dbReference>
<dbReference type="Gene3D" id="3.30.230.10">
    <property type="match status" value="1"/>
</dbReference>
<name>F8DYB7_CORRG</name>
<dbReference type="InterPro" id="IPR027417">
    <property type="entry name" value="P-loop_NTPase"/>
</dbReference>
<dbReference type="SUPFAM" id="SSF54211">
    <property type="entry name" value="Ribosomal protein S5 domain 2-like"/>
    <property type="match status" value="1"/>
</dbReference>
<dbReference type="GO" id="GO:0005524">
    <property type="term" value="F:ATP binding"/>
    <property type="evidence" value="ECO:0007669"/>
    <property type="project" value="InterPro"/>
</dbReference>
<dbReference type="InterPro" id="IPR025158">
    <property type="entry name" value="Mg_chelat-rel_C"/>
</dbReference>
<dbReference type="InterPro" id="IPR020568">
    <property type="entry name" value="Ribosomal_Su5_D2-typ_SF"/>
</dbReference>
<dbReference type="SUPFAM" id="SSF52540">
    <property type="entry name" value="P-loop containing nucleoside triphosphate hydrolases"/>
    <property type="match status" value="1"/>
</dbReference>
<dbReference type="InterPro" id="IPR004482">
    <property type="entry name" value="Mg_chelat-rel"/>
</dbReference>
<dbReference type="HOGENOM" id="CLU_026145_1_1_11"/>